<dbReference type="AlphaFoldDB" id="A0A1I8BL50"/>
<proteinExistence type="predicted"/>
<evidence type="ECO:0000313" key="1">
    <source>
        <dbReference type="Proteomes" id="UP000095281"/>
    </source>
</evidence>
<accession>A0A1I8BL50</accession>
<reference evidence="2" key="1">
    <citation type="submission" date="2016-11" db="UniProtKB">
        <authorList>
            <consortium name="WormBaseParasite"/>
        </authorList>
    </citation>
    <scope>IDENTIFICATION</scope>
</reference>
<organism evidence="1 2">
    <name type="scientific">Meloidogyne hapla</name>
    <name type="common">Root-knot nematode worm</name>
    <dbReference type="NCBI Taxonomy" id="6305"/>
    <lineage>
        <taxon>Eukaryota</taxon>
        <taxon>Metazoa</taxon>
        <taxon>Ecdysozoa</taxon>
        <taxon>Nematoda</taxon>
        <taxon>Chromadorea</taxon>
        <taxon>Rhabditida</taxon>
        <taxon>Tylenchina</taxon>
        <taxon>Tylenchomorpha</taxon>
        <taxon>Tylenchoidea</taxon>
        <taxon>Meloidogynidae</taxon>
        <taxon>Meloidogyninae</taxon>
        <taxon>Meloidogyne</taxon>
    </lineage>
</organism>
<protein>
    <submittedName>
        <fullName evidence="2">Uncharacterized protein</fullName>
    </submittedName>
</protein>
<keyword evidence="1" id="KW-1185">Reference proteome</keyword>
<sequence>MPLRYAYFFDEKREELYNWAKKGEIDKIVEFETKISKAPIQQFYLNTTMSRLRGFIGKQHDKNLRKILDEKEEMRNRIKEELTSKYIILNLIDDKELYKEFFREYIFDDKSMFWNYSRGVHVFYNDEVITTKYLTLFNGKDSTEEEKSKFEVDKQAVNLIVFYRWMEKQINGADEWKVKENKIVLKKIWKEIKSNIQCEYEFLYYYEIEEILKENEKYNKTQQQINFILEKMQDNKKNKKLLDQWNSFNKEIYENMKKKNEKNNVDKKKIEEDKFEKYILFLKKEHAKLLKELLEKDVNFLKKFNEGVNENKKIGNKKISGDFEVNLKKIIIGAELGSIYNILNKYNGKADEEYEVFDLQKEFKKFKLDKQEDWDKIHEASRSEYLGGSASTSKTKNKKKHKKSGKYNLNKLKGVKIV</sequence>
<dbReference type="WBParaSite" id="MhA1_Contig279.frz3.gene3">
    <property type="protein sequence ID" value="MhA1_Contig279.frz3.gene3"/>
    <property type="gene ID" value="MhA1_Contig279.frz3.gene3"/>
</dbReference>
<evidence type="ECO:0000313" key="2">
    <source>
        <dbReference type="WBParaSite" id="MhA1_Contig279.frz3.gene3"/>
    </source>
</evidence>
<name>A0A1I8BL50_MELHA</name>
<dbReference type="Proteomes" id="UP000095281">
    <property type="component" value="Unplaced"/>
</dbReference>